<dbReference type="Proteomes" id="UP001500220">
    <property type="component" value="Unassembled WGS sequence"/>
</dbReference>
<dbReference type="EMBL" id="BAAAHC010000007">
    <property type="protein sequence ID" value="GAA0515922.1"/>
    <property type="molecule type" value="Genomic_DNA"/>
</dbReference>
<dbReference type="SUPFAM" id="SSF51338">
    <property type="entry name" value="Composite domain of metallo-dependent hydrolases"/>
    <property type="match status" value="1"/>
</dbReference>
<name>A0ABN1CBU4_9PSEU</name>
<organism evidence="1 2">
    <name type="scientific">Saccharopolyspora thermophila</name>
    <dbReference type="NCBI Taxonomy" id="89367"/>
    <lineage>
        <taxon>Bacteria</taxon>
        <taxon>Bacillati</taxon>
        <taxon>Actinomycetota</taxon>
        <taxon>Actinomycetes</taxon>
        <taxon>Pseudonocardiales</taxon>
        <taxon>Pseudonocardiaceae</taxon>
        <taxon>Saccharopolyspora</taxon>
    </lineage>
</organism>
<dbReference type="InterPro" id="IPR011059">
    <property type="entry name" value="Metal-dep_hydrolase_composite"/>
</dbReference>
<dbReference type="RefSeq" id="WP_346072706.1">
    <property type="nucleotide sequence ID" value="NZ_BAAAHC010000007.1"/>
</dbReference>
<protein>
    <submittedName>
        <fullName evidence="1">Uncharacterized protein</fullName>
    </submittedName>
</protein>
<evidence type="ECO:0000313" key="1">
    <source>
        <dbReference type="EMBL" id="GAA0515922.1"/>
    </source>
</evidence>
<dbReference type="Gene3D" id="2.30.40.10">
    <property type="entry name" value="Urease, subunit C, domain 1"/>
    <property type="match status" value="1"/>
</dbReference>
<gene>
    <name evidence="1" type="ORF">GCM10009545_17520</name>
</gene>
<reference evidence="1 2" key="1">
    <citation type="journal article" date="2019" name="Int. J. Syst. Evol. Microbiol.">
        <title>The Global Catalogue of Microorganisms (GCM) 10K type strain sequencing project: providing services to taxonomists for standard genome sequencing and annotation.</title>
        <authorList>
            <consortium name="The Broad Institute Genomics Platform"/>
            <consortium name="The Broad Institute Genome Sequencing Center for Infectious Disease"/>
            <person name="Wu L."/>
            <person name="Ma J."/>
        </authorList>
    </citation>
    <scope>NUCLEOTIDE SEQUENCE [LARGE SCALE GENOMIC DNA]</scope>
    <source>
        <strain evidence="1 2">JCM 10664</strain>
    </source>
</reference>
<comment type="caution">
    <text evidence="1">The sequence shown here is derived from an EMBL/GenBank/DDBJ whole genome shotgun (WGS) entry which is preliminary data.</text>
</comment>
<proteinExistence type="predicted"/>
<evidence type="ECO:0000313" key="2">
    <source>
        <dbReference type="Proteomes" id="UP001500220"/>
    </source>
</evidence>
<sequence>MRPGLPWLVAVGYLGDLRRRMPEAALVDVGESTVVPGFTAAHQHRR</sequence>
<keyword evidence="2" id="KW-1185">Reference proteome</keyword>
<accession>A0ABN1CBU4</accession>